<keyword evidence="2" id="KW-1185">Reference proteome</keyword>
<dbReference type="Proteomes" id="UP001243989">
    <property type="component" value="Unassembled WGS sequence"/>
</dbReference>
<protein>
    <submittedName>
        <fullName evidence="1">Uncharacterized protein</fullName>
    </submittedName>
</protein>
<comment type="caution">
    <text evidence="1">The sequence shown here is derived from an EMBL/GenBank/DDBJ whole genome shotgun (WGS) entry which is preliminary data.</text>
</comment>
<evidence type="ECO:0000313" key="1">
    <source>
        <dbReference type="EMBL" id="KAK1622087.1"/>
    </source>
</evidence>
<sequence>MIVFGRTYLPINVEACRVCPVSVKRLWDGHAARTHARWGGNPTQPCPLLVGTVKDRAYPRHPLPLECHPCFYVGVFLIFSNGLADSQARSVQEQAAGGTWHCGIIRAAVMGRTCRLLGHRKVTRKEHLSPERKSRKTGRFNGTTVRIRNITITSIVEPPYDGTPTAPYPLPIEFPWCASARNQSIPGGNLPDSRLRECQPVQQIDVANRRSRFGENLVQTWPDRRRLSERTKSLGV</sequence>
<accession>A0AAI9ZD50</accession>
<dbReference type="EMBL" id="JAHMHQ010000039">
    <property type="protein sequence ID" value="KAK1622087.1"/>
    <property type="molecule type" value="Genomic_DNA"/>
</dbReference>
<organism evidence="1 2">
    <name type="scientific">Colletotrichum phormii</name>
    <dbReference type="NCBI Taxonomy" id="359342"/>
    <lineage>
        <taxon>Eukaryota</taxon>
        <taxon>Fungi</taxon>
        <taxon>Dikarya</taxon>
        <taxon>Ascomycota</taxon>
        <taxon>Pezizomycotina</taxon>
        <taxon>Sordariomycetes</taxon>
        <taxon>Hypocreomycetidae</taxon>
        <taxon>Glomerellales</taxon>
        <taxon>Glomerellaceae</taxon>
        <taxon>Colletotrichum</taxon>
        <taxon>Colletotrichum acutatum species complex</taxon>
    </lineage>
</organism>
<reference evidence="1" key="1">
    <citation type="submission" date="2021-06" db="EMBL/GenBank/DDBJ databases">
        <title>Comparative genomics, transcriptomics and evolutionary studies reveal genomic signatures of adaptation to plant cell wall in hemibiotrophic fungi.</title>
        <authorList>
            <consortium name="DOE Joint Genome Institute"/>
            <person name="Baroncelli R."/>
            <person name="Diaz J.F."/>
            <person name="Benocci T."/>
            <person name="Peng M."/>
            <person name="Battaglia E."/>
            <person name="Haridas S."/>
            <person name="Andreopoulos W."/>
            <person name="Labutti K."/>
            <person name="Pangilinan J."/>
            <person name="Floch G.L."/>
            <person name="Makela M.R."/>
            <person name="Henrissat B."/>
            <person name="Grigoriev I.V."/>
            <person name="Crouch J.A."/>
            <person name="De Vries R.P."/>
            <person name="Sukno S.A."/>
            <person name="Thon M.R."/>
        </authorList>
    </citation>
    <scope>NUCLEOTIDE SEQUENCE</scope>
    <source>
        <strain evidence="1">CBS 102054</strain>
    </source>
</reference>
<evidence type="ECO:0000313" key="2">
    <source>
        <dbReference type="Proteomes" id="UP001243989"/>
    </source>
</evidence>
<dbReference type="AlphaFoldDB" id="A0AAI9ZD50"/>
<dbReference type="RefSeq" id="XP_060438082.1">
    <property type="nucleotide sequence ID" value="XM_060594781.1"/>
</dbReference>
<dbReference type="GeneID" id="85479643"/>
<gene>
    <name evidence="1" type="ORF">BDP81DRAFT_476609</name>
</gene>
<proteinExistence type="predicted"/>
<name>A0AAI9ZD50_9PEZI</name>